<feature type="compositionally biased region" description="Low complexity" evidence="1">
    <location>
        <begin position="26"/>
        <end position="47"/>
    </location>
</feature>
<accession>A0A1T4PKF1</accession>
<proteinExistence type="predicted"/>
<dbReference type="AlphaFoldDB" id="A0A1T4PKF1"/>
<evidence type="ECO:0000313" key="2">
    <source>
        <dbReference type="EMBL" id="SJZ91939.1"/>
    </source>
</evidence>
<dbReference type="EMBL" id="FUXP01000003">
    <property type="protein sequence ID" value="SJZ91939.1"/>
    <property type="molecule type" value="Genomic_DNA"/>
</dbReference>
<keyword evidence="3" id="KW-1185">Reference proteome</keyword>
<reference evidence="2 3" key="1">
    <citation type="submission" date="2017-02" db="EMBL/GenBank/DDBJ databases">
        <authorList>
            <person name="Peterson S.W."/>
        </authorList>
    </citation>
    <scope>NUCLEOTIDE SEQUENCE [LARGE SCALE GENOMIC DNA]</scope>
    <source>
        <strain evidence="2 3">DSM 21749</strain>
    </source>
</reference>
<sequence>MTGPETADGAALGDGPEQQRMKTLPRGAQDAAAGIAVAGVRGWEQPVQPVPEPFPEPDRNTSRARRGHDEETGQA</sequence>
<feature type="region of interest" description="Disordered" evidence="1">
    <location>
        <begin position="1"/>
        <end position="75"/>
    </location>
</feature>
<protein>
    <submittedName>
        <fullName evidence="2">Uncharacterized protein</fullName>
    </submittedName>
</protein>
<organism evidence="2 3">
    <name type="scientific">Lysobacter spongiicola DSM 21749</name>
    <dbReference type="NCBI Taxonomy" id="1122188"/>
    <lineage>
        <taxon>Bacteria</taxon>
        <taxon>Pseudomonadati</taxon>
        <taxon>Pseudomonadota</taxon>
        <taxon>Gammaproteobacteria</taxon>
        <taxon>Lysobacterales</taxon>
        <taxon>Lysobacteraceae</taxon>
        <taxon>Novilysobacter</taxon>
    </lineage>
</organism>
<evidence type="ECO:0000256" key="1">
    <source>
        <dbReference type="SAM" id="MobiDB-lite"/>
    </source>
</evidence>
<dbReference type="STRING" id="1122188.SAMN02745674_01250"/>
<gene>
    <name evidence="2" type="ORF">SAMN02745674_01250</name>
</gene>
<dbReference type="Proteomes" id="UP000190061">
    <property type="component" value="Unassembled WGS sequence"/>
</dbReference>
<evidence type="ECO:0000313" key="3">
    <source>
        <dbReference type="Proteomes" id="UP000190061"/>
    </source>
</evidence>
<name>A0A1T4PKF1_9GAMM</name>
<feature type="compositionally biased region" description="Basic and acidic residues" evidence="1">
    <location>
        <begin position="56"/>
        <end position="75"/>
    </location>
</feature>